<dbReference type="PANTHER" id="PTHR30055:SF175">
    <property type="entry name" value="HTH-TYPE TRANSCRIPTIONAL REPRESSOR KSTR2"/>
    <property type="match status" value="1"/>
</dbReference>
<dbReference type="InterPro" id="IPR009057">
    <property type="entry name" value="Homeodomain-like_sf"/>
</dbReference>
<evidence type="ECO:0000256" key="2">
    <source>
        <dbReference type="ARBA" id="ARBA00023015"/>
    </source>
</evidence>
<evidence type="ECO:0000256" key="6">
    <source>
        <dbReference type="SAM" id="MobiDB-lite"/>
    </source>
</evidence>
<dbReference type="Gene3D" id="1.10.357.10">
    <property type="entry name" value="Tetracycline Repressor, domain 2"/>
    <property type="match status" value="1"/>
</dbReference>
<keyword evidence="3 5" id="KW-0238">DNA-binding</keyword>
<dbReference type="InterPro" id="IPR036271">
    <property type="entry name" value="Tet_transcr_reg_TetR-rel_C_sf"/>
</dbReference>
<dbReference type="PANTHER" id="PTHR30055">
    <property type="entry name" value="HTH-TYPE TRANSCRIPTIONAL REGULATOR RUTR"/>
    <property type="match status" value="1"/>
</dbReference>
<accession>A0ABP8RIV9</accession>
<dbReference type="RefSeq" id="WP_345413628.1">
    <property type="nucleotide sequence ID" value="NZ_BAABGT010000019.1"/>
</dbReference>
<protein>
    <submittedName>
        <fullName evidence="8">TetR/AcrR family transcriptional regulator</fullName>
    </submittedName>
</protein>
<reference evidence="9" key="1">
    <citation type="journal article" date="2019" name="Int. J. Syst. Evol. Microbiol.">
        <title>The Global Catalogue of Microorganisms (GCM) 10K type strain sequencing project: providing services to taxonomists for standard genome sequencing and annotation.</title>
        <authorList>
            <consortium name="The Broad Institute Genomics Platform"/>
            <consortium name="The Broad Institute Genome Sequencing Center for Infectious Disease"/>
            <person name="Wu L."/>
            <person name="Ma J."/>
        </authorList>
    </citation>
    <scope>NUCLEOTIDE SEQUENCE [LARGE SCALE GENOMIC DNA]</scope>
    <source>
        <strain evidence="9">JCM 17906</strain>
    </source>
</reference>
<keyword evidence="4" id="KW-0804">Transcription</keyword>
<dbReference type="Pfam" id="PF00440">
    <property type="entry name" value="TetR_N"/>
    <property type="match status" value="1"/>
</dbReference>
<dbReference type="InterPro" id="IPR001647">
    <property type="entry name" value="HTH_TetR"/>
</dbReference>
<comment type="caution">
    <text evidence="8">The sequence shown here is derived from an EMBL/GenBank/DDBJ whole genome shotgun (WGS) entry which is preliminary data.</text>
</comment>
<proteinExistence type="predicted"/>
<feature type="DNA-binding region" description="H-T-H motif" evidence="5">
    <location>
        <begin position="46"/>
        <end position="65"/>
    </location>
</feature>
<feature type="region of interest" description="Disordered" evidence="6">
    <location>
        <begin position="1"/>
        <end position="20"/>
    </location>
</feature>
<evidence type="ECO:0000313" key="8">
    <source>
        <dbReference type="EMBL" id="GAA4540190.1"/>
    </source>
</evidence>
<gene>
    <name evidence="8" type="ORF">GCM10023175_12520</name>
</gene>
<evidence type="ECO:0000259" key="7">
    <source>
        <dbReference type="PROSITE" id="PS50977"/>
    </source>
</evidence>
<dbReference type="InterPro" id="IPR050109">
    <property type="entry name" value="HTH-type_TetR-like_transc_reg"/>
</dbReference>
<dbReference type="Gene3D" id="1.10.10.60">
    <property type="entry name" value="Homeodomain-like"/>
    <property type="match status" value="1"/>
</dbReference>
<dbReference type="EMBL" id="BAABGT010000019">
    <property type="protein sequence ID" value="GAA4540190.1"/>
    <property type="molecule type" value="Genomic_DNA"/>
</dbReference>
<keyword evidence="2" id="KW-0805">Transcription regulation</keyword>
<dbReference type="PRINTS" id="PR00455">
    <property type="entry name" value="HTHTETR"/>
</dbReference>
<feature type="domain" description="HTH tetR-type" evidence="7">
    <location>
        <begin position="23"/>
        <end position="83"/>
    </location>
</feature>
<organism evidence="8 9">
    <name type="scientific">Pseudonocardia xishanensis</name>
    <dbReference type="NCBI Taxonomy" id="630995"/>
    <lineage>
        <taxon>Bacteria</taxon>
        <taxon>Bacillati</taxon>
        <taxon>Actinomycetota</taxon>
        <taxon>Actinomycetes</taxon>
        <taxon>Pseudonocardiales</taxon>
        <taxon>Pseudonocardiaceae</taxon>
        <taxon>Pseudonocardia</taxon>
    </lineage>
</organism>
<dbReference type="PROSITE" id="PS50977">
    <property type="entry name" value="HTH_TETR_2"/>
    <property type="match status" value="1"/>
</dbReference>
<dbReference type="SUPFAM" id="SSF48498">
    <property type="entry name" value="Tetracyclin repressor-like, C-terminal domain"/>
    <property type="match status" value="1"/>
</dbReference>
<evidence type="ECO:0000256" key="3">
    <source>
        <dbReference type="ARBA" id="ARBA00023125"/>
    </source>
</evidence>
<keyword evidence="9" id="KW-1185">Reference proteome</keyword>
<keyword evidence="1" id="KW-0678">Repressor</keyword>
<sequence length="210" mass="23249">MRDRENHLAPSRSAGPAGVTGGGISSATLIRSAAALFLARGYATSTTRDLAEALGIRKASLYHYIDGKEDLLYAICKQSLDELSERIRETIAVTSPEDCIKEVIATHLRTVLARKDMYSVTLMETRSLTGRRKAEILESRESYRSLVGEAVRQGQATGQIRSDVDTRFLTMALLNHLNWVLFWYTPEDGPAEDLAVIYTLLYLEGAARPV</sequence>
<evidence type="ECO:0000313" key="9">
    <source>
        <dbReference type="Proteomes" id="UP001501598"/>
    </source>
</evidence>
<evidence type="ECO:0000256" key="4">
    <source>
        <dbReference type="ARBA" id="ARBA00023163"/>
    </source>
</evidence>
<dbReference type="Proteomes" id="UP001501598">
    <property type="component" value="Unassembled WGS sequence"/>
</dbReference>
<name>A0ABP8RIV9_9PSEU</name>
<dbReference type="Pfam" id="PF17932">
    <property type="entry name" value="TetR_C_24"/>
    <property type="match status" value="1"/>
</dbReference>
<dbReference type="InterPro" id="IPR041490">
    <property type="entry name" value="KstR2_TetR_C"/>
</dbReference>
<evidence type="ECO:0000256" key="5">
    <source>
        <dbReference type="PROSITE-ProRule" id="PRU00335"/>
    </source>
</evidence>
<dbReference type="SUPFAM" id="SSF46689">
    <property type="entry name" value="Homeodomain-like"/>
    <property type="match status" value="1"/>
</dbReference>
<evidence type="ECO:0000256" key="1">
    <source>
        <dbReference type="ARBA" id="ARBA00022491"/>
    </source>
</evidence>